<dbReference type="InterPro" id="IPR045109">
    <property type="entry name" value="LSDs-like"/>
</dbReference>
<dbReference type="GO" id="GO:0003712">
    <property type="term" value="F:transcription coregulator activity"/>
    <property type="evidence" value="ECO:0007669"/>
    <property type="project" value="TreeGrafter"/>
</dbReference>
<dbReference type="Gene3D" id="2.60.120.650">
    <property type="entry name" value="Cupin"/>
    <property type="match status" value="1"/>
</dbReference>
<reference evidence="7" key="1">
    <citation type="submission" date="2019-03" db="EMBL/GenBank/DDBJ databases">
        <title>WGS assembly of Setaria viridis.</title>
        <authorList>
            <person name="Huang P."/>
            <person name="Jenkins J."/>
            <person name="Grimwood J."/>
            <person name="Barry K."/>
            <person name="Healey A."/>
            <person name="Mamidi S."/>
            <person name="Sreedasyam A."/>
            <person name="Shu S."/>
            <person name="Feldman M."/>
            <person name="Wu J."/>
            <person name="Yu Y."/>
            <person name="Chen C."/>
            <person name="Johnson J."/>
            <person name="Rokhsar D."/>
            <person name="Baxter I."/>
            <person name="Schmutz J."/>
            <person name="Brutnell T."/>
            <person name="Kellogg E."/>
        </authorList>
    </citation>
    <scope>NUCLEOTIDE SEQUENCE [LARGE SCALE GENOMIC DNA]</scope>
</reference>
<feature type="domain" description="JmjC" evidence="6">
    <location>
        <begin position="67"/>
        <end position="309"/>
    </location>
</feature>
<dbReference type="AlphaFoldDB" id="A0A4U6U426"/>
<dbReference type="Proteomes" id="UP000298652">
    <property type="component" value="Chromosome 6"/>
</dbReference>
<comment type="similarity">
    <text evidence="2">Belongs to the JARID1 histone demethylase family.</text>
</comment>
<sequence>MSEFSWEQPKMWSALNGYGRRSELKNVKAIDCLDLCEVKMHKSEFFKGYYEGMRHHNQWPQMLKLKDWPPSAHFEDLLPAHGSKYVNSVPFQPYTNPKSAGFLNISGVTISMLLPDGIIKVDLGPKSYIAYGFTQELGRGDSVTKLHCDISDAINVLMHTAKVPPSNEHQENAVVELKRKHRVQDRKELGSRDGGDDTQDKPSPKYMEDKEGALWDIFRREDVPKLKEYLIQHSKEFRHTIAPKEHIRKLKEECGVEPWTIVQKLGEVVFVPAGCPHQVRNLQSCTKTALDFVSLENIRECLHLTEDFRMLPNVHRAKEDKLEIT</sequence>
<dbReference type="Pfam" id="PF02373">
    <property type="entry name" value="JmjC"/>
    <property type="match status" value="1"/>
</dbReference>
<comment type="subcellular location">
    <subcellularLocation>
        <location evidence="1">Nucleus</location>
    </subcellularLocation>
</comment>
<dbReference type="SMART" id="SM00558">
    <property type="entry name" value="JmjC"/>
    <property type="match status" value="1"/>
</dbReference>
<evidence type="ECO:0000256" key="3">
    <source>
        <dbReference type="ARBA" id="ARBA00022723"/>
    </source>
</evidence>
<accession>A0A4U6U426</accession>
<dbReference type="OMA" id="CEATRIR"/>
<dbReference type="GO" id="GO:0046872">
    <property type="term" value="F:metal ion binding"/>
    <property type="evidence" value="ECO:0007669"/>
    <property type="project" value="UniProtKB-KW"/>
</dbReference>
<evidence type="ECO:0000256" key="2">
    <source>
        <dbReference type="ARBA" id="ARBA00006801"/>
    </source>
</evidence>
<feature type="compositionally biased region" description="Basic and acidic residues" evidence="5">
    <location>
        <begin position="185"/>
        <end position="207"/>
    </location>
</feature>
<dbReference type="PANTHER" id="PTHR12549">
    <property type="entry name" value="JMJC DOMAIN-CONTAINING HISTONE DEMETHYLATION PROTEIN"/>
    <property type="match status" value="1"/>
</dbReference>
<dbReference type="InterPro" id="IPR003347">
    <property type="entry name" value="JmjC_dom"/>
</dbReference>
<dbReference type="PANTHER" id="PTHR12549:SF51">
    <property type="entry name" value="JMJC DOMAIN-CONTAINING PROTEIN"/>
    <property type="match status" value="1"/>
</dbReference>
<dbReference type="EMBL" id="CM016557">
    <property type="protein sequence ID" value="TKW10340.1"/>
    <property type="molecule type" value="Genomic_DNA"/>
</dbReference>
<organism evidence="7 8">
    <name type="scientific">Setaria viridis</name>
    <name type="common">Green bristlegrass</name>
    <name type="synonym">Setaria italica subsp. viridis</name>
    <dbReference type="NCBI Taxonomy" id="4556"/>
    <lineage>
        <taxon>Eukaryota</taxon>
        <taxon>Viridiplantae</taxon>
        <taxon>Streptophyta</taxon>
        <taxon>Embryophyta</taxon>
        <taxon>Tracheophyta</taxon>
        <taxon>Spermatophyta</taxon>
        <taxon>Magnoliopsida</taxon>
        <taxon>Liliopsida</taxon>
        <taxon>Poales</taxon>
        <taxon>Poaceae</taxon>
        <taxon>PACMAD clade</taxon>
        <taxon>Panicoideae</taxon>
        <taxon>Panicodae</taxon>
        <taxon>Paniceae</taxon>
        <taxon>Cenchrinae</taxon>
        <taxon>Setaria</taxon>
    </lineage>
</organism>
<gene>
    <name evidence="7" type="ORF">SEVIR_6G157600v2</name>
</gene>
<dbReference type="PROSITE" id="PS51184">
    <property type="entry name" value="JMJC"/>
    <property type="match status" value="1"/>
</dbReference>
<evidence type="ECO:0000313" key="8">
    <source>
        <dbReference type="Proteomes" id="UP000298652"/>
    </source>
</evidence>
<dbReference type="Gramene" id="TKW10340">
    <property type="protein sequence ID" value="TKW10340"/>
    <property type="gene ID" value="SEVIR_6G157600v2"/>
</dbReference>
<dbReference type="GO" id="GO:0006357">
    <property type="term" value="P:regulation of transcription by RNA polymerase II"/>
    <property type="evidence" value="ECO:0007669"/>
    <property type="project" value="TreeGrafter"/>
</dbReference>
<proteinExistence type="inferred from homology"/>
<feature type="region of interest" description="Disordered" evidence="5">
    <location>
        <begin position="162"/>
        <end position="207"/>
    </location>
</feature>
<name>A0A4U6U426_SETVI</name>
<dbReference type="GO" id="GO:0031490">
    <property type="term" value="F:chromatin DNA binding"/>
    <property type="evidence" value="ECO:0007669"/>
    <property type="project" value="TreeGrafter"/>
</dbReference>
<dbReference type="GO" id="GO:0032454">
    <property type="term" value="F:histone H3K9 demethylase activity"/>
    <property type="evidence" value="ECO:0007669"/>
    <property type="project" value="InterPro"/>
</dbReference>
<keyword evidence="3" id="KW-0479">Metal-binding</keyword>
<protein>
    <recommendedName>
        <fullName evidence="6">JmjC domain-containing protein</fullName>
    </recommendedName>
</protein>
<evidence type="ECO:0000256" key="1">
    <source>
        <dbReference type="ARBA" id="ARBA00004123"/>
    </source>
</evidence>
<dbReference type="SUPFAM" id="SSF51197">
    <property type="entry name" value="Clavaminate synthase-like"/>
    <property type="match status" value="1"/>
</dbReference>
<dbReference type="GO" id="GO:0000785">
    <property type="term" value="C:chromatin"/>
    <property type="evidence" value="ECO:0007669"/>
    <property type="project" value="TreeGrafter"/>
</dbReference>
<evidence type="ECO:0000259" key="6">
    <source>
        <dbReference type="PROSITE" id="PS51184"/>
    </source>
</evidence>
<keyword evidence="8" id="KW-1185">Reference proteome</keyword>
<evidence type="ECO:0000256" key="5">
    <source>
        <dbReference type="SAM" id="MobiDB-lite"/>
    </source>
</evidence>
<dbReference type="GO" id="GO:0000118">
    <property type="term" value="C:histone deacetylase complex"/>
    <property type="evidence" value="ECO:0007669"/>
    <property type="project" value="TreeGrafter"/>
</dbReference>
<evidence type="ECO:0000256" key="4">
    <source>
        <dbReference type="ARBA" id="ARBA00023242"/>
    </source>
</evidence>
<keyword evidence="4" id="KW-0539">Nucleus</keyword>
<evidence type="ECO:0000313" key="7">
    <source>
        <dbReference type="EMBL" id="TKW10340.1"/>
    </source>
</evidence>